<dbReference type="Pfam" id="PF02826">
    <property type="entry name" value="2-Hacid_dh_C"/>
    <property type="match status" value="1"/>
</dbReference>
<dbReference type="Pfam" id="PF00389">
    <property type="entry name" value="2-Hacid_dh"/>
    <property type="match status" value="1"/>
</dbReference>
<name>A0A381Y9G9_9ZZZZ</name>
<evidence type="ECO:0000256" key="2">
    <source>
        <dbReference type="ARBA" id="ARBA00023002"/>
    </source>
</evidence>
<dbReference type="InterPro" id="IPR050857">
    <property type="entry name" value="D-2-hydroxyacid_DH"/>
</dbReference>
<dbReference type="GO" id="GO:0016616">
    <property type="term" value="F:oxidoreductase activity, acting on the CH-OH group of donors, NAD or NADP as acceptor"/>
    <property type="evidence" value="ECO:0007669"/>
    <property type="project" value="InterPro"/>
</dbReference>
<dbReference type="InterPro" id="IPR036291">
    <property type="entry name" value="NAD(P)-bd_dom_sf"/>
</dbReference>
<sequence>MTQTILILDAISEVVAQKMRDHLQPGFELDYATELGDDHLVEIIDQADYAISGQVPVSGRVLRAAKRLKLLHKWGVGVDNIDLEAARECGIKVARTTGSNALAVAEFTLGLIICTLRHIPHGHFGLQHGRWQNWRGSTPFLLSGKTVGLVGFGAIGKAVAGVLAGFDCDTCYYKPNRLDPGEEDQHGVRYLPLAELLAVADVISLHCPLSPNTNGLIDRAALSSMKNTATLINVARGGVVVEQDLIWALENDVIHSAAIDVYEIEPLPAGSPLINVKNLTLTPHLGAMASDTFVPTVERMFANIASVSRGESVPELDSVL</sequence>
<reference evidence="6" key="1">
    <citation type="submission" date="2018-05" db="EMBL/GenBank/DDBJ databases">
        <authorList>
            <person name="Lanie J.A."/>
            <person name="Ng W.-L."/>
            <person name="Kazmierczak K.M."/>
            <person name="Andrzejewski T.M."/>
            <person name="Davidsen T.M."/>
            <person name="Wayne K.J."/>
            <person name="Tettelin H."/>
            <person name="Glass J.I."/>
            <person name="Rusch D."/>
            <person name="Podicherti R."/>
            <person name="Tsui H.-C.T."/>
            <person name="Winkler M.E."/>
        </authorList>
    </citation>
    <scope>NUCLEOTIDE SEQUENCE</scope>
</reference>
<dbReference type="InterPro" id="IPR029753">
    <property type="entry name" value="D-isomer_DH_CS"/>
</dbReference>
<proteinExistence type="inferred from homology"/>
<gene>
    <name evidence="6" type="ORF">METZ01_LOCUS125921</name>
</gene>
<evidence type="ECO:0000313" key="6">
    <source>
        <dbReference type="EMBL" id="SVA73067.1"/>
    </source>
</evidence>
<dbReference type="PANTHER" id="PTHR42789">
    <property type="entry name" value="D-ISOMER SPECIFIC 2-HYDROXYACID DEHYDROGENASE FAMILY PROTEIN (AFU_ORTHOLOGUE AFUA_6G10090)"/>
    <property type="match status" value="1"/>
</dbReference>
<keyword evidence="2" id="KW-0560">Oxidoreductase</keyword>
<evidence type="ECO:0000256" key="1">
    <source>
        <dbReference type="ARBA" id="ARBA00005854"/>
    </source>
</evidence>
<dbReference type="GO" id="GO:0051287">
    <property type="term" value="F:NAD binding"/>
    <property type="evidence" value="ECO:0007669"/>
    <property type="project" value="InterPro"/>
</dbReference>
<dbReference type="Gene3D" id="3.40.50.720">
    <property type="entry name" value="NAD(P)-binding Rossmann-like Domain"/>
    <property type="match status" value="2"/>
</dbReference>
<evidence type="ECO:0000259" key="4">
    <source>
        <dbReference type="Pfam" id="PF00389"/>
    </source>
</evidence>
<dbReference type="InterPro" id="IPR006139">
    <property type="entry name" value="D-isomer_2_OHA_DH_cat_dom"/>
</dbReference>
<evidence type="ECO:0000256" key="3">
    <source>
        <dbReference type="ARBA" id="ARBA00023027"/>
    </source>
</evidence>
<protein>
    <recommendedName>
        <fullName evidence="7">3-phosphoglycerate dehydrogenase</fullName>
    </recommendedName>
</protein>
<dbReference type="EMBL" id="UINC01017585">
    <property type="protein sequence ID" value="SVA73067.1"/>
    <property type="molecule type" value="Genomic_DNA"/>
</dbReference>
<feature type="domain" description="D-isomer specific 2-hydroxyacid dehydrogenase NAD-binding" evidence="5">
    <location>
        <begin position="109"/>
        <end position="286"/>
    </location>
</feature>
<feature type="domain" description="D-isomer specific 2-hydroxyacid dehydrogenase catalytic" evidence="4">
    <location>
        <begin position="11"/>
        <end position="309"/>
    </location>
</feature>
<dbReference type="AlphaFoldDB" id="A0A381Y9G9"/>
<keyword evidence="3" id="KW-0520">NAD</keyword>
<dbReference type="SUPFAM" id="SSF51735">
    <property type="entry name" value="NAD(P)-binding Rossmann-fold domains"/>
    <property type="match status" value="1"/>
</dbReference>
<dbReference type="SUPFAM" id="SSF52283">
    <property type="entry name" value="Formate/glycerate dehydrogenase catalytic domain-like"/>
    <property type="match status" value="1"/>
</dbReference>
<dbReference type="InterPro" id="IPR006140">
    <property type="entry name" value="D-isomer_DH_NAD-bd"/>
</dbReference>
<evidence type="ECO:0000259" key="5">
    <source>
        <dbReference type="Pfam" id="PF02826"/>
    </source>
</evidence>
<dbReference type="PANTHER" id="PTHR42789:SF1">
    <property type="entry name" value="D-ISOMER SPECIFIC 2-HYDROXYACID DEHYDROGENASE FAMILY PROTEIN (AFU_ORTHOLOGUE AFUA_6G10090)"/>
    <property type="match status" value="1"/>
</dbReference>
<dbReference type="PROSITE" id="PS00670">
    <property type="entry name" value="D_2_HYDROXYACID_DH_2"/>
    <property type="match status" value="1"/>
</dbReference>
<accession>A0A381Y9G9</accession>
<comment type="similarity">
    <text evidence="1">Belongs to the D-isomer specific 2-hydroxyacid dehydrogenase family.</text>
</comment>
<evidence type="ECO:0008006" key="7">
    <source>
        <dbReference type="Google" id="ProtNLM"/>
    </source>
</evidence>
<organism evidence="6">
    <name type="scientific">marine metagenome</name>
    <dbReference type="NCBI Taxonomy" id="408172"/>
    <lineage>
        <taxon>unclassified sequences</taxon>
        <taxon>metagenomes</taxon>
        <taxon>ecological metagenomes</taxon>
    </lineage>
</organism>